<evidence type="ECO:0000256" key="2">
    <source>
        <dbReference type="ARBA" id="ARBA00009477"/>
    </source>
</evidence>
<dbReference type="Pfam" id="PF25967">
    <property type="entry name" value="RND-MFP_C"/>
    <property type="match status" value="1"/>
</dbReference>
<dbReference type="PANTHER" id="PTHR30469">
    <property type="entry name" value="MULTIDRUG RESISTANCE PROTEIN MDTA"/>
    <property type="match status" value="1"/>
</dbReference>
<organism evidence="9 10">
    <name type="scientific">Phreatobacter aquaticus</name>
    <dbReference type="NCBI Taxonomy" id="2570229"/>
    <lineage>
        <taxon>Bacteria</taxon>
        <taxon>Pseudomonadati</taxon>
        <taxon>Pseudomonadota</taxon>
        <taxon>Alphaproteobacteria</taxon>
        <taxon>Hyphomicrobiales</taxon>
        <taxon>Phreatobacteraceae</taxon>
        <taxon>Phreatobacter</taxon>
    </lineage>
</organism>
<dbReference type="RefSeq" id="WP_137098993.1">
    <property type="nucleotide sequence ID" value="NZ_CP039865.1"/>
</dbReference>
<dbReference type="Pfam" id="PF25954">
    <property type="entry name" value="Beta-barrel_RND_2"/>
    <property type="match status" value="1"/>
</dbReference>
<comment type="similarity">
    <text evidence="2">Belongs to the membrane fusion protein (MFP) (TC 8.A.1) family.</text>
</comment>
<dbReference type="InterPro" id="IPR006143">
    <property type="entry name" value="RND_pump_MFP"/>
</dbReference>
<dbReference type="Gene3D" id="1.10.287.470">
    <property type="entry name" value="Helix hairpin bin"/>
    <property type="match status" value="1"/>
</dbReference>
<dbReference type="Proteomes" id="UP000298588">
    <property type="component" value="Chromosome"/>
</dbReference>
<dbReference type="InterPro" id="IPR058627">
    <property type="entry name" value="MdtA-like_C"/>
</dbReference>
<keyword evidence="3" id="KW-0813">Transport</keyword>
<dbReference type="Gene3D" id="2.40.420.20">
    <property type="match status" value="1"/>
</dbReference>
<evidence type="ECO:0000256" key="3">
    <source>
        <dbReference type="ARBA" id="ARBA00022448"/>
    </source>
</evidence>
<dbReference type="GO" id="GO:0015562">
    <property type="term" value="F:efflux transmembrane transporter activity"/>
    <property type="evidence" value="ECO:0007669"/>
    <property type="project" value="TreeGrafter"/>
</dbReference>
<dbReference type="AlphaFoldDB" id="A0A4D7QIU0"/>
<dbReference type="Gene3D" id="2.40.30.170">
    <property type="match status" value="1"/>
</dbReference>
<dbReference type="SUPFAM" id="SSF111369">
    <property type="entry name" value="HlyD-like secretion proteins"/>
    <property type="match status" value="1"/>
</dbReference>
<dbReference type="InterPro" id="IPR058625">
    <property type="entry name" value="MdtA-like_BSH"/>
</dbReference>
<feature type="chain" id="PRO_5020607607" evidence="5">
    <location>
        <begin position="22"/>
        <end position="355"/>
    </location>
</feature>
<evidence type="ECO:0000256" key="4">
    <source>
        <dbReference type="SAM" id="Coils"/>
    </source>
</evidence>
<dbReference type="NCBIfam" id="TIGR01730">
    <property type="entry name" value="RND_mfp"/>
    <property type="match status" value="1"/>
</dbReference>
<dbReference type="InterPro" id="IPR058792">
    <property type="entry name" value="Beta-barrel_RND_2"/>
</dbReference>
<evidence type="ECO:0000256" key="1">
    <source>
        <dbReference type="ARBA" id="ARBA00004196"/>
    </source>
</evidence>
<dbReference type="OrthoDB" id="9813967at2"/>
<name>A0A4D7QIU0_9HYPH</name>
<dbReference type="KEGG" id="paqt:E8L99_07715"/>
<keyword evidence="4" id="KW-0175">Coiled coil</keyword>
<dbReference type="EMBL" id="CP039865">
    <property type="protein sequence ID" value="QCK85659.1"/>
    <property type="molecule type" value="Genomic_DNA"/>
</dbReference>
<evidence type="ECO:0000256" key="5">
    <source>
        <dbReference type="SAM" id="SignalP"/>
    </source>
</evidence>
<keyword evidence="5" id="KW-0732">Signal</keyword>
<feature type="domain" description="CusB-like beta-barrel" evidence="7">
    <location>
        <begin position="205"/>
        <end position="277"/>
    </location>
</feature>
<dbReference type="GO" id="GO:1990281">
    <property type="term" value="C:efflux pump complex"/>
    <property type="evidence" value="ECO:0007669"/>
    <property type="project" value="TreeGrafter"/>
</dbReference>
<dbReference type="PROSITE" id="PS51257">
    <property type="entry name" value="PROKAR_LIPOPROTEIN"/>
    <property type="match status" value="1"/>
</dbReference>
<feature type="domain" description="Multidrug resistance protein MdtA-like barrel-sandwich hybrid" evidence="6">
    <location>
        <begin position="61"/>
        <end position="192"/>
    </location>
</feature>
<keyword evidence="10" id="KW-1185">Reference proteome</keyword>
<gene>
    <name evidence="9" type="ORF">E8L99_07715</name>
</gene>
<evidence type="ECO:0000313" key="9">
    <source>
        <dbReference type="EMBL" id="QCK85659.1"/>
    </source>
</evidence>
<evidence type="ECO:0000259" key="7">
    <source>
        <dbReference type="Pfam" id="PF25954"/>
    </source>
</evidence>
<feature type="domain" description="Multidrug resistance protein MdtA-like C-terminal permuted SH3" evidence="8">
    <location>
        <begin position="282"/>
        <end position="340"/>
    </location>
</feature>
<evidence type="ECO:0000259" key="6">
    <source>
        <dbReference type="Pfam" id="PF25917"/>
    </source>
</evidence>
<dbReference type="Gene3D" id="2.40.50.100">
    <property type="match status" value="1"/>
</dbReference>
<dbReference type="PANTHER" id="PTHR30469:SF15">
    <property type="entry name" value="HLYD FAMILY OF SECRETION PROTEINS"/>
    <property type="match status" value="1"/>
</dbReference>
<feature type="coiled-coil region" evidence="4">
    <location>
        <begin position="134"/>
        <end position="161"/>
    </location>
</feature>
<evidence type="ECO:0000259" key="8">
    <source>
        <dbReference type="Pfam" id="PF25967"/>
    </source>
</evidence>
<protein>
    <submittedName>
        <fullName evidence="9">Efflux RND transporter periplasmic adaptor subunit</fullName>
    </submittedName>
</protein>
<evidence type="ECO:0000313" key="10">
    <source>
        <dbReference type="Proteomes" id="UP000298588"/>
    </source>
</evidence>
<proteinExistence type="inferred from homology"/>
<feature type="signal peptide" evidence="5">
    <location>
        <begin position="1"/>
        <end position="21"/>
    </location>
</feature>
<reference evidence="9 10" key="1">
    <citation type="submission" date="2019-04" db="EMBL/GenBank/DDBJ databases">
        <title>Phreatobacter aquaticus sp. nov.</title>
        <authorList>
            <person name="Choi A."/>
            <person name="Baek K."/>
        </authorList>
    </citation>
    <scope>NUCLEOTIDE SEQUENCE [LARGE SCALE GENOMIC DNA]</scope>
    <source>
        <strain evidence="9 10">NMCR1094</strain>
    </source>
</reference>
<comment type="subcellular location">
    <subcellularLocation>
        <location evidence="1">Cell envelope</location>
    </subcellularLocation>
</comment>
<sequence>MNRSIVLIAIGALSLAGCGPAAEAPPPIVRPVLSVVVAPLESQAMRFVGSIEPQVRTALGFQILGRLLSRTVDVGDLVRQGQGLATIDPIALELAVRSSEASLAGARAELVNATNTEERKRTLRQTGAATQADLESAEQALEAARSSLQRSQSDLLKAREQLGYARLTAGFDGVVTAVSAEVGQVVSPGQSVVTIARPGLRDAIVDIPELIAGDVRIGTPFLIALQLDTSVTVGGTVREIAPLADASTRTRRIRIALDNPGETFRLGSNITAALTTKGPDRILLPASAVLERDGKTKVWIVDPAALTVTTRDASVTRISDNLVEVTSGVSAGDRVVTAGVNSLAEGQRVRILGAQ</sequence>
<dbReference type="Pfam" id="PF25917">
    <property type="entry name" value="BSH_RND"/>
    <property type="match status" value="1"/>
</dbReference>
<accession>A0A4D7QIU0</accession>